<dbReference type="GO" id="GO:0016616">
    <property type="term" value="F:oxidoreductase activity, acting on the CH-OH group of donors, NAD or NADP as acceptor"/>
    <property type="evidence" value="ECO:0007669"/>
    <property type="project" value="TreeGrafter"/>
</dbReference>
<dbReference type="GO" id="GO:0006633">
    <property type="term" value="P:fatty acid biosynthetic process"/>
    <property type="evidence" value="ECO:0007669"/>
    <property type="project" value="TreeGrafter"/>
</dbReference>
<accession>A0A421BKZ1</accession>
<dbReference type="PANTHER" id="PTHR42760">
    <property type="entry name" value="SHORT-CHAIN DEHYDROGENASES/REDUCTASES FAMILY MEMBER"/>
    <property type="match status" value="1"/>
</dbReference>
<dbReference type="Gene3D" id="3.40.50.720">
    <property type="entry name" value="NAD(P)-binding Rossmann-like Domain"/>
    <property type="match status" value="1"/>
</dbReference>
<dbReference type="Proteomes" id="UP000279673">
    <property type="component" value="Unassembled WGS sequence"/>
</dbReference>
<dbReference type="CDD" id="cd05233">
    <property type="entry name" value="SDR_c"/>
    <property type="match status" value="1"/>
</dbReference>
<comment type="similarity">
    <text evidence="1">Belongs to the short-chain dehydrogenases/reductases (SDR) family.</text>
</comment>
<keyword evidence="4" id="KW-1185">Reference proteome</keyword>
<dbReference type="InterPro" id="IPR002347">
    <property type="entry name" value="SDR_fam"/>
</dbReference>
<proteinExistence type="inferred from homology"/>
<dbReference type="PROSITE" id="PS00061">
    <property type="entry name" value="ADH_SHORT"/>
    <property type="match status" value="1"/>
</dbReference>
<evidence type="ECO:0000256" key="2">
    <source>
        <dbReference type="ARBA" id="ARBA00023002"/>
    </source>
</evidence>
<dbReference type="GO" id="GO:0048038">
    <property type="term" value="F:quinone binding"/>
    <property type="evidence" value="ECO:0007669"/>
    <property type="project" value="TreeGrafter"/>
</dbReference>
<reference evidence="3 4" key="1">
    <citation type="submission" date="2018-10" db="EMBL/GenBank/DDBJ databases">
        <title>Rhodobacter sp . BO-81.</title>
        <authorList>
            <person name="Im W.T."/>
        </authorList>
    </citation>
    <scope>NUCLEOTIDE SEQUENCE [LARGE SCALE GENOMIC DNA]</scope>
    <source>
        <strain evidence="3 4">BO-81</strain>
    </source>
</reference>
<dbReference type="RefSeq" id="WP_121534472.1">
    <property type="nucleotide sequence ID" value="NZ_RCHI01000016.1"/>
</dbReference>
<dbReference type="AlphaFoldDB" id="A0A421BKZ1"/>
<comment type="caution">
    <text evidence="3">The sequence shown here is derived from an EMBL/GenBank/DDBJ whole genome shotgun (WGS) entry which is preliminary data.</text>
</comment>
<name>A0A421BKZ1_9RHOB</name>
<dbReference type="PRINTS" id="PR00080">
    <property type="entry name" value="SDRFAMILY"/>
</dbReference>
<dbReference type="PANTHER" id="PTHR42760:SF133">
    <property type="entry name" value="3-OXOACYL-[ACYL-CARRIER-PROTEIN] REDUCTASE"/>
    <property type="match status" value="1"/>
</dbReference>
<dbReference type="FunFam" id="3.40.50.720:FF:000084">
    <property type="entry name" value="Short-chain dehydrogenase reductase"/>
    <property type="match status" value="1"/>
</dbReference>
<gene>
    <name evidence="3" type="ORF">DYS74_14860</name>
</gene>
<dbReference type="InterPro" id="IPR036291">
    <property type="entry name" value="NAD(P)-bd_dom_sf"/>
</dbReference>
<evidence type="ECO:0000313" key="4">
    <source>
        <dbReference type="Proteomes" id="UP000279673"/>
    </source>
</evidence>
<keyword evidence="2" id="KW-0560">Oxidoreductase</keyword>
<evidence type="ECO:0000313" key="3">
    <source>
        <dbReference type="EMBL" id="RLL63601.1"/>
    </source>
</evidence>
<dbReference type="EMBL" id="RCHI01000016">
    <property type="protein sequence ID" value="RLL63601.1"/>
    <property type="molecule type" value="Genomic_DNA"/>
</dbReference>
<dbReference type="InterPro" id="IPR020904">
    <property type="entry name" value="Sc_DH/Rdtase_CS"/>
</dbReference>
<dbReference type="PRINTS" id="PR00081">
    <property type="entry name" value="GDHRDH"/>
</dbReference>
<sequence>MTDRQRLDGKVALITGAGGAIGGAAARLMAARGARIVGVDRDPAALDRLAEAIPGCITTTADVSREEDVGAYVKTAVEAAGRIDIFFNNAGIEGQFHPIGAYPTEDFRRVIDINLIGAFLGYKHVVPVMLAGGGGSIIVTSSVGGLVGTPLIPAYTASKHAVIGLMRTVAAEVGAAGVRSNSVHPGPIESRMMADVEKGMGAAIPGGAVREIMTQMVPMRRYGTPEEVAELVAFLGSDAASFINGATMTVDGGFTAV</sequence>
<organism evidence="3 4">
    <name type="scientific">Paenirhodobacter hankyongi</name>
    <dbReference type="NCBI Taxonomy" id="2294033"/>
    <lineage>
        <taxon>Bacteria</taxon>
        <taxon>Pseudomonadati</taxon>
        <taxon>Pseudomonadota</taxon>
        <taxon>Alphaproteobacteria</taxon>
        <taxon>Rhodobacterales</taxon>
        <taxon>Rhodobacter group</taxon>
        <taxon>Paenirhodobacter</taxon>
    </lineage>
</organism>
<evidence type="ECO:0000256" key="1">
    <source>
        <dbReference type="ARBA" id="ARBA00006484"/>
    </source>
</evidence>
<dbReference type="Pfam" id="PF13561">
    <property type="entry name" value="adh_short_C2"/>
    <property type="match status" value="1"/>
</dbReference>
<dbReference type="SUPFAM" id="SSF51735">
    <property type="entry name" value="NAD(P)-binding Rossmann-fold domains"/>
    <property type="match status" value="1"/>
</dbReference>
<protein>
    <submittedName>
        <fullName evidence="3">SDR family oxidoreductase</fullName>
    </submittedName>
</protein>